<dbReference type="InterPro" id="IPR007560">
    <property type="entry name" value="Restrct_endonuc_IV_Mrr"/>
</dbReference>
<reference evidence="2 3" key="1">
    <citation type="submission" date="2024-01" db="EMBL/GenBank/DDBJ databases">
        <title>Complete Genome Sequence of Alkalicoccus halolimnae BZ-SZ-XJ29T, a Moderately Halophilic Bacterium Isolated from a Salt Lake.</title>
        <authorList>
            <person name="Zhao B."/>
        </authorList>
    </citation>
    <scope>NUCLEOTIDE SEQUENCE [LARGE SCALE GENOMIC DNA]</scope>
    <source>
        <strain evidence="2 3">BZ-SZ-XJ29</strain>
    </source>
</reference>
<evidence type="ECO:0000313" key="2">
    <source>
        <dbReference type="EMBL" id="WWD80388.1"/>
    </source>
</evidence>
<dbReference type="EMBL" id="CP144914">
    <property type="protein sequence ID" value="WWD80388.1"/>
    <property type="molecule type" value="Genomic_DNA"/>
</dbReference>
<dbReference type="REBASE" id="799980">
    <property type="entry name" value="Aha9MrrP"/>
</dbReference>
<keyword evidence="3" id="KW-1185">Reference proteome</keyword>
<dbReference type="RefSeq" id="WP_338485257.1">
    <property type="nucleotide sequence ID" value="NZ_CP144914.1"/>
</dbReference>
<feature type="domain" description="Restriction endonuclease type IV Mrr" evidence="1">
    <location>
        <begin position="2"/>
        <end position="122"/>
    </location>
</feature>
<dbReference type="KEGG" id="ahal:FTX54_002140"/>
<gene>
    <name evidence="2" type="ORF">FTX54_002140</name>
</gene>
<keyword evidence="2" id="KW-0378">Hydrolase</keyword>
<dbReference type="PANTHER" id="PTHR30015:SF7">
    <property type="entry name" value="TYPE IV METHYL-DIRECTED RESTRICTION ENZYME ECOKMRR"/>
    <property type="match status" value="1"/>
</dbReference>
<keyword evidence="2" id="KW-0255">Endonuclease</keyword>
<dbReference type="EC" id="3.1.21.-" evidence="2"/>
<evidence type="ECO:0000313" key="3">
    <source>
        <dbReference type="Proteomes" id="UP000321816"/>
    </source>
</evidence>
<evidence type="ECO:0000259" key="1">
    <source>
        <dbReference type="Pfam" id="PF04471"/>
    </source>
</evidence>
<dbReference type="InterPro" id="IPR011856">
    <property type="entry name" value="tRNA_endonuc-like_dom_sf"/>
</dbReference>
<keyword evidence="2" id="KW-0540">Nuclease</keyword>
<dbReference type="Proteomes" id="UP000321816">
    <property type="component" value="Chromosome"/>
</dbReference>
<proteinExistence type="predicted"/>
<organism evidence="2 3">
    <name type="scientific">Alkalicoccus halolimnae</name>
    <dbReference type="NCBI Taxonomy" id="1667239"/>
    <lineage>
        <taxon>Bacteria</taxon>
        <taxon>Bacillati</taxon>
        <taxon>Bacillota</taxon>
        <taxon>Bacilli</taxon>
        <taxon>Bacillales</taxon>
        <taxon>Bacillaceae</taxon>
        <taxon>Alkalicoccus</taxon>
    </lineage>
</organism>
<dbReference type="SUPFAM" id="SSF52980">
    <property type="entry name" value="Restriction endonuclease-like"/>
    <property type="match status" value="1"/>
</dbReference>
<dbReference type="GO" id="GO:0009307">
    <property type="term" value="P:DNA restriction-modification system"/>
    <property type="evidence" value="ECO:0007669"/>
    <property type="project" value="InterPro"/>
</dbReference>
<dbReference type="Gene3D" id="3.40.1350.10">
    <property type="match status" value="1"/>
</dbReference>
<dbReference type="InterPro" id="IPR011335">
    <property type="entry name" value="Restrct_endonuc-II-like"/>
</dbReference>
<name>A0AAJ8LTM4_9BACI</name>
<dbReference type="GO" id="GO:0003677">
    <property type="term" value="F:DNA binding"/>
    <property type="evidence" value="ECO:0007669"/>
    <property type="project" value="InterPro"/>
</dbReference>
<dbReference type="PANTHER" id="PTHR30015">
    <property type="entry name" value="MRR RESTRICTION SYSTEM PROTEIN"/>
    <property type="match status" value="1"/>
</dbReference>
<dbReference type="InterPro" id="IPR052906">
    <property type="entry name" value="Type_IV_Methyl-Rstrct_Enzyme"/>
</dbReference>
<protein>
    <submittedName>
        <fullName evidence="2">Restriction endonuclease</fullName>
        <ecNumber evidence="2">3.1.21.-</ecNumber>
    </submittedName>
</protein>
<dbReference type="Pfam" id="PF04471">
    <property type="entry name" value="Mrr_cat"/>
    <property type="match status" value="1"/>
</dbReference>
<dbReference type="GO" id="GO:0015666">
    <property type="term" value="F:restriction endodeoxyribonuclease activity"/>
    <property type="evidence" value="ECO:0007669"/>
    <property type="project" value="TreeGrafter"/>
</dbReference>
<accession>A0AAJ8LTM4</accession>
<dbReference type="AlphaFoldDB" id="A0AAJ8LTM4"/>
<sequence length="148" mass="16493">MIRSCSPAFFEELVVDLLVAMGYGGSRTDAAQVLRKSGDEGIDGIIKEDKLGLDILYIQAKRWQGSVGRPSIQTFAGSLEGKRTKKGIFITTSAYTPGALEYVKNIEKKIILIDGEYLAELMIDYNIGVSMQEEYVIKNIDHDYFIES</sequence>